<dbReference type="RefSeq" id="WP_160610649.1">
    <property type="nucleotide sequence ID" value="NZ_WTZA01000001.1"/>
</dbReference>
<dbReference type="InterPro" id="IPR039994">
    <property type="entry name" value="NO66-like"/>
</dbReference>
<evidence type="ECO:0000313" key="7">
    <source>
        <dbReference type="EMBL" id="MXO74946.1"/>
    </source>
</evidence>
<feature type="domain" description="JmjC" evidence="6">
    <location>
        <begin position="94"/>
        <end position="223"/>
    </location>
</feature>
<keyword evidence="4" id="KW-0560">Oxidoreductase</keyword>
<evidence type="ECO:0000259" key="6">
    <source>
        <dbReference type="PROSITE" id="PS51184"/>
    </source>
</evidence>
<dbReference type="InterPro" id="IPR046799">
    <property type="entry name" value="ROXA-like_wH"/>
</dbReference>
<evidence type="ECO:0000256" key="5">
    <source>
        <dbReference type="ARBA" id="ARBA00023004"/>
    </source>
</evidence>
<dbReference type="Pfam" id="PF08007">
    <property type="entry name" value="JmjC_2"/>
    <property type="match status" value="1"/>
</dbReference>
<accession>A0A6I4TE81</accession>
<dbReference type="Pfam" id="PF20514">
    <property type="entry name" value="WHD_ROXA"/>
    <property type="match status" value="1"/>
</dbReference>
<dbReference type="PROSITE" id="PS51184">
    <property type="entry name" value="JMJC"/>
    <property type="match status" value="1"/>
</dbReference>
<sequence>MTWFPGFDVDRFLRESWQQAPLLIPNPWPRWENPLEPDELAGLACEEDVESRLVIRTGDGWALEHGPFAADRFGDLGREAWTLLVQSVDHFVPAVADLLRPFRFVPNWRVDDVMVSYATDGGGVGPHYDQYDVFLVQGLGRRRWQVGARCDGGTALLPHDDLRLLAQFEPTHEWTLEPGDILYVPPGYAHDGIAVGDDCMTYSVGFRAPSRADLIADWSDHALETLTEDDRYTDGPLDPNANPGEIAPGALDRLHDMVARALLDRAGFARWFGAYSTSPKLHAAEWEPEAPLSPRDVRAMIERAIALVRNPASRFAFVRRDGGEIDLFVDGRAYPCAGPAAAFAEMLCASEQTVVPAALRACDEIVDLLAHLANSGSVAFDAGD</sequence>
<protein>
    <submittedName>
        <fullName evidence="7">Cupin domain-containing protein</fullName>
    </submittedName>
</protein>
<dbReference type="Gene3D" id="2.60.120.650">
    <property type="entry name" value="Cupin"/>
    <property type="match status" value="1"/>
</dbReference>
<dbReference type="GO" id="GO:0016706">
    <property type="term" value="F:2-oxoglutarate-dependent dioxygenase activity"/>
    <property type="evidence" value="ECO:0007669"/>
    <property type="project" value="TreeGrafter"/>
</dbReference>
<dbReference type="Gene3D" id="3.40.366.30">
    <property type="entry name" value="50S ribosomal protein L16 arginine hydroxylase, Chain A, Domain 2"/>
    <property type="match status" value="1"/>
</dbReference>
<dbReference type="Proteomes" id="UP000439522">
    <property type="component" value="Unassembled WGS sequence"/>
</dbReference>
<evidence type="ECO:0000313" key="8">
    <source>
        <dbReference type="Proteomes" id="UP000439522"/>
    </source>
</evidence>
<dbReference type="EMBL" id="WTZA01000001">
    <property type="protein sequence ID" value="MXO74946.1"/>
    <property type="molecule type" value="Genomic_DNA"/>
</dbReference>
<dbReference type="InterPro" id="IPR003347">
    <property type="entry name" value="JmjC_dom"/>
</dbReference>
<keyword evidence="8" id="KW-1185">Reference proteome</keyword>
<dbReference type="GO" id="GO:0046872">
    <property type="term" value="F:metal ion binding"/>
    <property type="evidence" value="ECO:0007669"/>
    <property type="project" value="UniProtKB-KW"/>
</dbReference>
<evidence type="ECO:0000256" key="4">
    <source>
        <dbReference type="ARBA" id="ARBA00023002"/>
    </source>
</evidence>
<dbReference type="PANTHER" id="PTHR13096">
    <property type="entry name" value="MINA53 MYC INDUCED NUCLEAR ANTIGEN"/>
    <property type="match status" value="1"/>
</dbReference>
<dbReference type="OrthoDB" id="9764016at2"/>
<dbReference type="SUPFAM" id="SSF51197">
    <property type="entry name" value="Clavaminate synthase-like"/>
    <property type="match status" value="1"/>
</dbReference>
<keyword evidence="3" id="KW-0223">Dioxygenase</keyword>
<dbReference type="SMART" id="SM00558">
    <property type="entry name" value="JmjC"/>
    <property type="match status" value="1"/>
</dbReference>
<proteinExistence type="predicted"/>
<keyword evidence="2" id="KW-0479">Metal-binding</keyword>
<dbReference type="PANTHER" id="PTHR13096:SF8">
    <property type="entry name" value="RIBOSOMAL OXYGENASE 1"/>
    <property type="match status" value="1"/>
</dbReference>
<reference evidence="7 8" key="1">
    <citation type="submission" date="2019-12" db="EMBL/GenBank/DDBJ databases">
        <title>Genomic-based taxomic classification of the family Erythrobacteraceae.</title>
        <authorList>
            <person name="Xu L."/>
        </authorList>
    </citation>
    <scope>NUCLEOTIDE SEQUENCE [LARGE SCALE GENOMIC DNA]</scope>
    <source>
        <strain evidence="7 8">100921-2</strain>
    </source>
</reference>
<comment type="caution">
    <text evidence="7">The sequence shown here is derived from an EMBL/GenBank/DDBJ whole genome shotgun (WGS) entry which is preliminary data.</text>
</comment>
<evidence type="ECO:0000256" key="1">
    <source>
        <dbReference type="ARBA" id="ARBA00001954"/>
    </source>
</evidence>
<organism evidence="7 8">
    <name type="scientific">Tsuneonella aeria</name>
    <dbReference type="NCBI Taxonomy" id="1837929"/>
    <lineage>
        <taxon>Bacteria</taxon>
        <taxon>Pseudomonadati</taxon>
        <taxon>Pseudomonadota</taxon>
        <taxon>Alphaproteobacteria</taxon>
        <taxon>Sphingomonadales</taxon>
        <taxon>Erythrobacteraceae</taxon>
        <taxon>Tsuneonella</taxon>
    </lineage>
</organism>
<comment type="cofactor">
    <cofactor evidence="1">
        <name>Fe(2+)</name>
        <dbReference type="ChEBI" id="CHEBI:29033"/>
    </cofactor>
</comment>
<evidence type="ECO:0000256" key="3">
    <source>
        <dbReference type="ARBA" id="ARBA00022964"/>
    </source>
</evidence>
<dbReference type="AlphaFoldDB" id="A0A6I4TE81"/>
<evidence type="ECO:0000256" key="2">
    <source>
        <dbReference type="ARBA" id="ARBA00022723"/>
    </source>
</evidence>
<keyword evidence="5" id="KW-0408">Iron</keyword>
<gene>
    <name evidence="7" type="ORF">GRI40_06890</name>
</gene>
<name>A0A6I4TE81_9SPHN</name>